<evidence type="ECO:0000313" key="1">
    <source>
        <dbReference type="EMBL" id="SCZ52899.1"/>
    </source>
</evidence>
<keyword evidence="2" id="KW-1185">Reference proteome</keyword>
<dbReference type="EMBL" id="FMWD01000002">
    <property type="protein sequence ID" value="SCZ52899.1"/>
    <property type="molecule type" value="Genomic_DNA"/>
</dbReference>
<dbReference type="RefSeq" id="WP_092992893.1">
    <property type="nucleotide sequence ID" value="NZ_FMWD01000002.1"/>
</dbReference>
<sequence>MAVPNQAYTLSNGFGQIQNREFTEIPGQPNTSRADEALTSDWAPHWIKRAISRLERIAALPQNWDSYGALTIASENIKVVIEALMGLCSAGTPEPSIVPTPSGGVQIEWHTNGIDLEIEVVRPTQIEVLFEDHKNGNEWEGSVSYDLRHLKTLIEDLSAEENPA</sequence>
<name>A0A1G5PV35_9GAMM</name>
<protein>
    <submittedName>
        <fullName evidence="1">Uncharacterized protein</fullName>
    </submittedName>
</protein>
<proteinExistence type="predicted"/>
<dbReference type="Proteomes" id="UP000199648">
    <property type="component" value="Unassembled WGS sequence"/>
</dbReference>
<dbReference type="AlphaFoldDB" id="A0A1G5PV35"/>
<gene>
    <name evidence="1" type="ORF">SAMN03097708_00827</name>
</gene>
<dbReference type="OrthoDB" id="8456019at2"/>
<accession>A0A1G5PV35</accession>
<evidence type="ECO:0000313" key="2">
    <source>
        <dbReference type="Proteomes" id="UP000199648"/>
    </source>
</evidence>
<reference evidence="1 2" key="1">
    <citation type="submission" date="2016-10" db="EMBL/GenBank/DDBJ databases">
        <authorList>
            <person name="de Groot N.N."/>
        </authorList>
    </citation>
    <scope>NUCLEOTIDE SEQUENCE [LARGE SCALE GENOMIC DNA]</scope>
    <source>
        <strain evidence="1 2">HLD2</strain>
    </source>
</reference>
<organism evidence="1 2">
    <name type="scientific">Thiohalomonas denitrificans</name>
    <dbReference type="NCBI Taxonomy" id="415747"/>
    <lineage>
        <taxon>Bacteria</taxon>
        <taxon>Pseudomonadati</taxon>
        <taxon>Pseudomonadota</taxon>
        <taxon>Gammaproteobacteria</taxon>
        <taxon>Thiohalomonadales</taxon>
        <taxon>Thiohalomonadaceae</taxon>
        <taxon>Thiohalomonas</taxon>
    </lineage>
</organism>